<dbReference type="EMBL" id="CP019437">
    <property type="protein sequence ID" value="AQS48841.1"/>
    <property type="molecule type" value="Genomic_DNA"/>
</dbReference>
<keyword evidence="4" id="KW-1185">Reference proteome</keyword>
<dbReference type="SUPFAM" id="SSF51735">
    <property type="entry name" value="NAD(P)-binding Rossmann-fold domains"/>
    <property type="match status" value="1"/>
</dbReference>
<organism evidence="3 4">
    <name type="scientific">Thioclava nitratireducens</name>
    <dbReference type="NCBI Taxonomy" id="1915078"/>
    <lineage>
        <taxon>Bacteria</taxon>
        <taxon>Pseudomonadati</taxon>
        <taxon>Pseudomonadota</taxon>
        <taxon>Alphaproteobacteria</taxon>
        <taxon>Rhodobacterales</taxon>
        <taxon>Paracoccaceae</taxon>
        <taxon>Thioclava</taxon>
    </lineage>
</organism>
<protein>
    <submittedName>
        <fullName evidence="3">Oxidoreductase</fullName>
    </submittedName>
</protein>
<evidence type="ECO:0000313" key="3">
    <source>
        <dbReference type="EMBL" id="AQS48841.1"/>
    </source>
</evidence>
<dbReference type="PANTHER" id="PTHR44196">
    <property type="entry name" value="DEHYDROGENASE/REDUCTASE SDR FAMILY MEMBER 7B"/>
    <property type="match status" value="1"/>
</dbReference>
<dbReference type="RefSeq" id="WP_075775663.1">
    <property type="nucleotide sequence ID" value="NZ_CP019437.1"/>
</dbReference>
<dbReference type="Gene3D" id="3.40.50.720">
    <property type="entry name" value="NAD(P)-binding Rossmann-like Domain"/>
    <property type="match status" value="1"/>
</dbReference>
<comment type="similarity">
    <text evidence="1">Belongs to the short-chain dehydrogenases/reductases (SDR) family.</text>
</comment>
<dbReference type="CDD" id="cd05233">
    <property type="entry name" value="SDR_c"/>
    <property type="match status" value="1"/>
</dbReference>
<dbReference type="Proteomes" id="UP000185622">
    <property type="component" value="Chromosome"/>
</dbReference>
<reference evidence="3 4" key="1">
    <citation type="submission" date="2017-01" db="EMBL/GenBank/DDBJ databases">
        <title>The complete genome sequence of a sulfur-oxidizing marine bacterium Thioclava sp. 25B10_4T.</title>
        <authorList>
            <person name="Liu Y."/>
            <person name="Lai Q."/>
            <person name="Shao Z."/>
        </authorList>
    </citation>
    <scope>NUCLEOTIDE SEQUENCE [LARGE SCALE GENOMIC DNA]</scope>
    <source>
        <strain evidence="3 4">25B10_4</strain>
    </source>
</reference>
<dbReference type="PRINTS" id="PR00081">
    <property type="entry name" value="GDHRDH"/>
</dbReference>
<keyword evidence="2" id="KW-0560">Oxidoreductase</keyword>
<evidence type="ECO:0000256" key="2">
    <source>
        <dbReference type="ARBA" id="ARBA00023002"/>
    </source>
</evidence>
<name>A0ABM6IJ57_9RHOB</name>
<evidence type="ECO:0000256" key="1">
    <source>
        <dbReference type="ARBA" id="ARBA00006484"/>
    </source>
</evidence>
<dbReference type="Pfam" id="PF00106">
    <property type="entry name" value="adh_short"/>
    <property type="match status" value="1"/>
</dbReference>
<gene>
    <name evidence="3" type="ORF">BMG03_14370</name>
</gene>
<sequence>MSTDQTQDPSQGKKLALVTGASRGLGGAIAEALAEDGWHIMAVARTTGALEELDDRIQAKGGTASLGPLDVTDPDQMAHLAQSIGARWGGLDLWVHTAIHAAPLSPTGHIDAKELANSVKVNVNATAQLIGLIEPLLLARQGTALAFDDPRAGQKFFGIYGATKAAQMAMLRSWQAETVKIGPRVVIAEPAPMATALRGRFFPGEDRDALADRHAEARRILDTL</sequence>
<dbReference type="InterPro" id="IPR036291">
    <property type="entry name" value="NAD(P)-bd_dom_sf"/>
</dbReference>
<accession>A0ABM6IJ57</accession>
<evidence type="ECO:0000313" key="4">
    <source>
        <dbReference type="Proteomes" id="UP000185622"/>
    </source>
</evidence>
<dbReference type="InterPro" id="IPR002347">
    <property type="entry name" value="SDR_fam"/>
</dbReference>
<dbReference type="PANTHER" id="PTHR44196:SF4">
    <property type="entry name" value="SHORT CHAIN DEHYDROGENASE"/>
    <property type="match status" value="1"/>
</dbReference>
<proteinExistence type="inferred from homology"/>